<organism evidence="5 6">
    <name type="scientific">Tritrichomonas musculus</name>
    <dbReference type="NCBI Taxonomy" id="1915356"/>
    <lineage>
        <taxon>Eukaryota</taxon>
        <taxon>Metamonada</taxon>
        <taxon>Parabasalia</taxon>
        <taxon>Tritrichomonadida</taxon>
        <taxon>Tritrichomonadidae</taxon>
        <taxon>Tritrichomonas</taxon>
    </lineage>
</organism>
<evidence type="ECO:0000256" key="1">
    <source>
        <dbReference type="ARBA" id="ARBA00022574"/>
    </source>
</evidence>
<feature type="compositionally biased region" description="Basic and acidic residues" evidence="4">
    <location>
        <begin position="383"/>
        <end position="392"/>
    </location>
</feature>
<accession>A0ABR2K2I2</accession>
<evidence type="ECO:0000256" key="3">
    <source>
        <dbReference type="PROSITE-ProRule" id="PRU00221"/>
    </source>
</evidence>
<keyword evidence="6" id="KW-1185">Reference proteome</keyword>
<feature type="repeat" description="WD" evidence="3">
    <location>
        <begin position="90"/>
        <end position="115"/>
    </location>
</feature>
<dbReference type="PROSITE" id="PS50294">
    <property type="entry name" value="WD_REPEATS_REGION"/>
    <property type="match status" value="1"/>
</dbReference>
<dbReference type="PANTHER" id="PTHR18763">
    <property type="entry name" value="WD-REPEAT PROTEIN 18"/>
    <property type="match status" value="1"/>
</dbReference>
<dbReference type="InterPro" id="IPR036322">
    <property type="entry name" value="WD40_repeat_dom_sf"/>
</dbReference>
<dbReference type="InterPro" id="IPR001680">
    <property type="entry name" value="WD40_rpt"/>
</dbReference>
<feature type="compositionally biased region" description="Basic and acidic residues" evidence="4">
    <location>
        <begin position="313"/>
        <end position="326"/>
    </location>
</feature>
<proteinExistence type="predicted"/>
<dbReference type="Gene3D" id="2.130.10.10">
    <property type="entry name" value="YVTN repeat-like/Quinoprotein amine dehydrogenase"/>
    <property type="match status" value="2"/>
</dbReference>
<dbReference type="InterPro" id="IPR015943">
    <property type="entry name" value="WD40/YVTN_repeat-like_dom_sf"/>
</dbReference>
<evidence type="ECO:0000313" key="5">
    <source>
        <dbReference type="EMBL" id="KAK8885330.1"/>
    </source>
</evidence>
<evidence type="ECO:0000313" key="6">
    <source>
        <dbReference type="Proteomes" id="UP001470230"/>
    </source>
</evidence>
<dbReference type="Pfam" id="PF00400">
    <property type="entry name" value="WD40"/>
    <property type="match status" value="2"/>
</dbReference>
<dbReference type="SUPFAM" id="SSF50978">
    <property type="entry name" value="WD40 repeat-like"/>
    <property type="match status" value="1"/>
</dbReference>
<reference evidence="5 6" key="1">
    <citation type="submission" date="2024-04" db="EMBL/GenBank/DDBJ databases">
        <title>Tritrichomonas musculus Genome.</title>
        <authorList>
            <person name="Alves-Ferreira E."/>
            <person name="Grigg M."/>
            <person name="Lorenzi H."/>
            <person name="Galac M."/>
        </authorList>
    </citation>
    <scope>NUCLEOTIDE SEQUENCE [LARGE SCALE GENOMIC DNA]</scope>
    <source>
        <strain evidence="5 6">EAF2021</strain>
    </source>
</reference>
<evidence type="ECO:0000256" key="2">
    <source>
        <dbReference type="ARBA" id="ARBA00022737"/>
    </source>
</evidence>
<feature type="repeat" description="WD" evidence="3">
    <location>
        <begin position="245"/>
        <end position="286"/>
    </location>
</feature>
<dbReference type="Proteomes" id="UP001470230">
    <property type="component" value="Unassembled WGS sequence"/>
</dbReference>
<evidence type="ECO:0000256" key="4">
    <source>
        <dbReference type="SAM" id="MobiDB-lite"/>
    </source>
</evidence>
<dbReference type="PANTHER" id="PTHR18763:SF0">
    <property type="entry name" value="WD REPEAT-CONTAINING PROTEIN 18"/>
    <property type="match status" value="1"/>
</dbReference>
<feature type="compositionally biased region" description="Basic and acidic residues" evidence="4">
    <location>
        <begin position="399"/>
        <end position="413"/>
    </location>
</feature>
<gene>
    <name evidence="5" type="ORF">M9Y10_040776</name>
</gene>
<dbReference type="InterPro" id="IPR045227">
    <property type="entry name" value="WDR18/Ipi3/RID3"/>
</dbReference>
<keyword evidence="1 3" id="KW-0853">WD repeat</keyword>
<protein>
    <submittedName>
        <fullName evidence="5">WD repeat-containing protein 18</fullName>
    </submittedName>
</protein>
<name>A0ABR2K2I2_9EUKA</name>
<keyword evidence="2" id="KW-0677">Repeat</keyword>
<dbReference type="PROSITE" id="PS50082">
    <property type="entry name" value="WD_REPEATS_2"/>
    <property type="match status" value="2"/>
</dbReference>
<feature type="region of interest" description="Disordered" evidence="4">
    <location>
        <begin position="307"/>
        <end position="338"/>
    </location>
</feature>
<dbReference type="EMBL" id="JAPFFF010000007">
    <property type="protein sequence ID" value="KAK8885330.1"/>
    <property type="molecule type" value="Genomic_DNA"/>
</dbReference>
<sequence>MNQTSSLLVSCGGTEQIDSFAIRSDNLARLTTYEGCRSLQSKHLSSISSPFILTVYIDRTKRLASSHITGFIPKSECSLIADISCISSGGNYFAAGSDDGTIRIWRINDGELVIEQQLYLGPLTVIYIDTNLWVLYAASKTGRVGAWAIPELYGSSDPENVWPIHSLEVTDMTISTNNRIFTVSLDKTAKCIDFYPGCEILSYDFEVSLTCCALSHNESIFYCGGIDGSIFQIQISQDNGNRQKFVGHTSQITDIVISEDDRSVYSSSLDMSIRRWDAATGQTINHISTDGAPFALNFLPQLDKATAASQASEEGKKNRPSRRERSNQNAKKPFPKLKRNIAGNVDELVAAPVDDIQILSPDEELSIAISDICSHNQVTTIKNQKDSNEKSEASSSETTTEKGNGDSELDELKRQNGLMFQYILSQKK</sequence>
<feature type="region of interest" description="Disordered" evidence="4">
    <location>
        <begin position="380"/>
        <end position="413"/>
    </location>
</feature>
<dbReference type="SMART" id="SM00320">
    <property type="entry name" value="WD40"/>
    <property type="match status" value="4"/>
</dbReference>
<comment type="caution">
    <text evidence="5">The sequence shown here is derived from an EMBL/GenBank/DDBJ whole genome shotgun (WGS) entry which is preliminary data.</text>
</comment>